<dbReference type="OrthoDB" id="5236983at2759"/>
<evidence type="ECO:0008006" key="3">
    <source>
        <dbReference type="Google" id="ProtNLM"/>
    </source>
</evidence>
<reference evidence="1" key="1">
    <citation type="journal article" date="2020" name="Stud. Mycol.">
        <title>101 Dothideomycetes genomes: a test case for predicting lifestyles and emergence of pathogens.</title>
        <authorList>
            <person name="Haridas S."/>
            <person name="Albert R."/>
            <person name="Binder M."/>
            <person name="Bloem J."/>
            <person name="Labutti K."/>
            <person name="Salamov A."/>
            <person name="Andreopoulos B."/>
            <person name="Baker S."/>
            <person name="Barry K."/>
            <person name="Bills G."/>
            <person name="Bluhm B."/>
            <person name="Cannon C."/>
            <person name="Castanera R."/>
            <person name="Culley D."/>
            <person name="Daum C."/>
            <person name="Ezra D."/>
            <person name="Gonzalez J."/>
            <person name="Henrissat B."/>
            <person name="Kuo A."/>
            <person name="Liang C."/>
            <person name="Lipzen A."/>
            <person name="Lutzoni F."/>
            <person name="Magnuson J."/>
            <person name="Mondo S."/>
            <person name="Nolan M."/>
            <person name="Ohm R."/>
            <person name="Pangilinan J."/>
            <person name="Park H.-J."/>
            <person name="Ramirez L."/>
            <person name="Alfaro M."/>
            <person name="Sun H."/>
            <person name="Tritt A."/>
            <person name="Yoshinaga Y."/>
            <person name="Zwiers L.-H."/>
            <person name="Turgeon B."/>
            <person name="Goodwin S."/>
            <person name="Spatafora J."/>
            <person name="Crous P."/>
            <person name="Grigoriev I."/>
        </authorList>
    </citation>
    <scope>NUCLEOTIDE SEQUENCE</scope>
    <source>
        <strain evidence="1">Tuck. ex Michener</strain>
    </source>
</reference>
<evidence type="ECO:0000313" key="2">
    <source>
        <dbReference type="Proteomes" id="UP000800092"/>
    </source>
</evidence>
<gene>
    <name evidence="1" type="ORF">EV356DRAFT_495649</name>
</gene>
<protein>
    <recommendedName>
        <fullName evidence="3">SprT-like domain-containing protein</fullName>
    </recommendedName>
</protein>
<dbReference type="AlphaFoldDB" id="A0A6A6HP90"/>
<organism evidence="1 2">
    <name type="scientific">Viridothelium virens</name>
    <name type="common">Speckled blister lichen</name>
    <name type="synonym">Trypethelium virens</name>
    <dbReference type="NCBI Taxonomy" id="1048519"/>
    <lineage>
        <taxon>Eukaryota</taxon>
        <taxon>Fungi</taxon>
        <taxon>Dikarya</taxon>
        <taxon>Ascomycota</taxon>
        <taxon>Pezizomycotina</taxon>
        <taxon>Dothideomycetes</taxon>
        <taxon>Dothideomycetes incertae sedis</taxon>
        <taxon>Trypetheliales</taxon>
        <taxon>Trypetheliaceae</taxon>
        <taxon>Viridothelium</taxon>
    </lineage>
</organism>
<name>A0A6A6HP90_VIRVR</name>
<dbReference type="Proteomes" id="UP000800092">
    <property type="component" value="Unassembled WGS sequence"/>
</dbReference>
<proteinExistence type="predicted"/>
<dbReference type="EMBL" id="ML991771">
    <property type="protein sequence ID" value="KAF2239847.1"/>
    <property type="molecule type" value="Genomic_DNA"/>
</dbReference>
<keyword evidence="2" id="KW-1185">Reference proteome</keyword>
<sequence>MPGIVNSHSGTQYPITDEELEVLQNANLRPGGKGWRPYPAHSRPVAEVAAGFVRYIKNESYCHSWTQEEFGEAASRLCGFFEDKDNGRSRDWYPDIVFKVFNDLDICFFNMELCRRVYLRWQPHATRPGNLAVTEQPSRSCSRVRITLYYEDLCRGRPPLFFILGSLIHEMLHAYLIVMTSGNDHEYNMRGQPCYHGPSFVKCAKILNRIYKGRLYLLDGQEEAEGHYPGWSHSGKSWHPGAMFGGTLYPEDFYHPQMMYPGGFWGGLMGPY</sequence>
<accession>A0A6A6HP90</accession>
<evidence type="ECO:0000313" key="1">
    <source>
        <dbReference type="EMBL" id="KAF2239847.1"/>
    </source>
</evidence>